<gene>
    <name evidence="13" type="ORF">HC757_07400</name>
</gene>
<evidence type="ECO:0000256" key="4">
    <source>
        <dbReference type="ARBA" id="ARBA00023136"/>
    </source>
</evidence>
<dbReference type="InterPro" id="IPR004089">
    <property type="entry name" value="MCPsignal_dom"/>
</dbReference>
<organism evidence="13 14">
    <name type="scientific">Shewanella salipaludis</name>
    <dbReference type="NCBI Taxonomy" id="2723052"/>
    <lineage>
        <taxon>Bacteria</taxon>
        <taxon>Pseudomonadati</taxon>
        <taxon>Pseudomonadota</taxon>
        <taxon>Gammaproteobacteria</taxon>
        <taxon>Alteromonadales</taxon>
        <taxon>Shewanellaceae</taxon>
        <taxon>Shewanella</taxon>
    </lineage>
</organism>
<feature type="transmembrane region" description="Helical" evidence="9">
    <location>
        <begin position="302"/>
        <end position="321"/>
    </location>
</feature>
<evidence type="ECO:0000256" key="2">
    <source>
        <dbReference type="ARBA" id="ARBA00022692"/>
    </source>
</evidence>
<evidence type="ECO:0000256" key="3">
    <source>
        <dbReference type="ARBA" id="ARBA00022989"/>
    </source>
</evidence>
<dbReference type="SMART" id="SM00283">
    <property type="entry name" value="MA"/>
    <property type="match status" value="1"/>
</dbReference>
<evidence type="ECO:0000259" key="12">
    <source>
        <dbReference type="PROSITE" id="PS50885"/>
    </source>
</evidence>
<name>A0A972G004_9GAMM</name>
<dbReference type="GO" id="GO:0007165">
    <property type="term" value="P:signal transduction"/>
    <property type="evidence" value="ECO:0007669"/>
    <property type="project" value="UniProtKB-KW"/>
</dbReference>
<dbReference type="PANTHER" id="PTHR32089:SF119">
    <property type="entry name" value="METHYL-ACCEPTING CHEMOTAXIS PROTEIN CTPL"/>
    <property type="match status" value="1"/>
</dbReference>
<keyword evidence="5 7" id="KW-0807">Transducer</keyword>
<reference evidence="13" key="1">
    <citation type="submission" date="2020-04" db="EMBL/GenBank/DDBJ databases">
        <title>Description of Shewanella salipaludis sp. nov., isolated from a salt marsh.</title>
        <authorList>
            <person name="Park S."/>
            <person name="Yoon J.-H."/>
        </authorList>
    </citation>
    <scope>NUCLEOTIDE SEQUENCE</scope>
    <source>
        <strain evidence="13">SHSM-M6</strain>
    </source>
</reference>
<dbReference type="SUPFAM" id="SSF58104">
    <property type="entry name" value="Methyl-accepting chemotaxis protein (MCP) signaling domain"/>
    <property type="match status" value="1"/>
</dbReference>
<dbReference type="RefSeq" id="WP_169563692.1">
    <property type="nucleotide sequence ID" value="NZ_JAAXYH010000004.1"/>
</dbReference>
<keyword evidence="2 9" id="KW-0812">Transmembrane</keyword>
<evidence type="ECO:0000256" key="7">
    <source>
        <dbReference type="PROSITE-ProRule" id="PRU00284"/>
    </source>
</evidence>
<keyword evidence="3 9" id="KW-1133">Transmembrane helix</keyword>
<dbReference type="PROSITE" id="PS50111">
    <property type="entry name" value="CHEMOTAXIS_TRANSDUC_2"/>
    <property type="match status" value="1"/>
</dbReference>
<dbReference type="EMBL" id="JAAXYH010000004">
    <property type="protein sequence ID" value="NMH64996.1"/>
    <property type="molecule type" value="Genomic_DNA"/>
</dbReference>
<evidence type="ECO:0000313" key="13">
    <source>
        <dbReference type="EMBL" id="NMH64996.1"/>
    </source>
</evidence>
<proteinExistence type="inferred from homology"/>
<comment type="caution">
    <text evidence="13">The sequence shown here is derived from an EMBL/GenBank/DDBJ whole genome shotgun (WGS) entry which is preliminary data.</text>
</comment>
<keyword evidence="10" id="KW-0732">Signal</keyword>
<evidence type="ECO:0000313" key="14">
    <source>
        <dbReference type="Proteomes" id="UP000737113"/>
    </source>
</evidence>
<dbReference type="GO" id="GO:0016020">
    <property type="term" value="C:membrane"/>
    <property type="evidence" value="ECO:0007669"/>
    <property type="project" value="UniProtKB-SubCell"/>
</dbReference>
<dbReference type="Gene3D" id="1.10.287.950">
    <property type="entry name" value="Methyl-accepting chemotaxis protein"/>
    <property type="match status" value="1"/>
</dbReference>
<evidence type="ECO:0000259" key="11">
    <source>
        <dbReference type="PROSITE" id="PS50111"/>
    </source>
</evidence>
<protein>
    <submittedName>
        <fullName evidence="13">HAMP domain-containing protein</fullName>
    </submittedName>
</protein>
<keyword evidence="8" id="KW-0175">Coiled coil</keyword>
<dbReference type="Gene3D" id="6.10.340.10">
    <property type="match status" value="1"/>
</dbReference>
<evidence type="ECO:0000256" key="5">
    <source>
        <dbReference type="ARBA" id="ARBA00023224"/>
    </source>
</evidence>
<dbReference type="AlphaFoldDB" id="A0A972G004"/>
<comment type="subcellular location">
    <subcellularLocation>
        <location evidence="1">Membrane</location>
        <topology evidence="1">Multi-pass membrane protein</topology>
    </subcellularLocation>
</comment>
<evidence type="ECO:0000256" key="6">
    <source>
        <dbReference type="ARBA" id="ARBA00029447"/>
    </source>
</evidence>
<dbReference type="PANTHER" id="PTHR32089">
    <property type="entry name" value="METHYL-ACCEPTING CHEMOTAXIS PROTEIN MCPB"/>
    <property type="match status" value="1"/>
</dbReference>
<feature type="coiled-coil region" evidence="8">
    <location>
        <begin position="536"/>
        <end position="563"/>
    </location>
</feature>
<dbReference type="PROSITE" id="PS50885">
    <property type="entry name" value="HAMP"/>
    <property type="match status" value="1"/>
</dbReference>
<comment type="similarity">
    <text evidence="6">Belongs to the methyl-accepting chemotaxis (MCP) protein family.</text>
</comment>
<dbReference type="CDD" id="cd06225">
    <property type="entry name" value="HAMP"/>
    <property type="match status" value="1"/>
</dbReference>
<dbReference type="SMART" id="SM00304">
    <property type="entry name" value="HAMP"/>
    <property type="match status" value="1"/>
</dbReference>
<evidence type="ECO:0000256" key="9">
    <source>
        <dbReference type="SAM" id="Phobius"/>
    </source>
</evidence>
<feature type="domain" description="HAMP" evidence="12">
    <location>
        <begin position="324"/>
        <end position="376"/>
    </location>
</feature>
<evidence type="ECO:0000256" key="8">
    <source>
        <dbReference type="SAM" id="Coils"/>
    </source>
</evidence>
<keyword evidence="4 9" id="KW-0472">Membrane</keyword>
<dbReference type="InterPro" id="IPR003660">
    <property type="entry name" value="HAMP_dom"/>
</dbReference>
<evidence type="ECO:0000256" key="10">
    <source>
        <dbReference type="SAM" id="SignalP"/>
    </source>
</evidence>
<feature type="signal peptide" evidence="10">
    <location>
        <begin position="1"/>
        <end position="22"/>
    </location>
</feature>
<feature type="chain" id="PRO_5037721265" evidence="10">
    <location>
        <begin position="23"/>
        <end position="684"/>
    </location>
</feature>
<evidence type="ECO:0000256" key="1">
    <source>
        <dbReference type="ARBA" id="ARBA00004141"/>
    </source>
</evidence>
<sequence>MKISTLSLSASALLLLLAGSLAAVVLWSSDQRQQIEAQSHMLQGVQQAFLVGVRRDLDAYLASGNASLLEQAKNRLGDIDSQLSGLQQGDAADYAREVQAKLTALIADLDTKYRAAGKLAGNPRQLLAHAESEMLAYNARLADYADQGQAQDPALAQEYRRLSRALPPLIYQLSQLTDAYLIGKEQQLKAMLDNTIAELTQWHDSLNALALIGLYREGEVDEFALGDAEAEQIEVGEDDRAELLSLSQRYGKEVSNSHRLMDNNQQTQQQLIQAIAEVEQQLIALGQSQADKNQALKSELQLILYGMVAIIALFAVVYLVLQQQRVVTPLRRLNRAFMKLSESNSRERLTIDRRCETGQIAGHFNQLLQRFETEDEQQRQQITRVSRSLSQLVSRIDSISSSTEQTQTIVDVAQAQTGQIRTLALEVSATSALVEQSAAQTMAHMQQSQAEAEAVLGATEETQRAVIECHSSLTSLSTSVTDVSKIIDVIGNIAEQTNLLALNAAIEAARAGEQGRGFAVVADEVRNLSQRTQVSLQEIMTILNRLTQSNQALERSMVGIEEATDSQKARAQSLWQMAQDVQAQASEMATTAQQGSANARDQVSHLDEFTSAMDSLREHASGAAAQTRTIANEVQQSVEDIELSLGIDKPATERTMPEVQAIGQPGSPSAVAKLSQLVGTVKAA</sequence>
<feature type="domain" description="Methyl-accepting transducer" evidence="11">
    <location>
        <begin position="381"/>
        <end position="617"/>
    </location>
</feature>
<keyword evidence="14" id="KW-1185">Reference proteome</keyword>
<accession>A0A972G004</accession>
<dbReference type="Proteomes" id="UP000737113">
    <property type="component" value="Unassembled WGS sequence"/>
</dbReference>
<dbReference type="GO" id="GO:0006935">
    <property type="term" value="P:chemotaxis"/>
    <property type="evidence" value="ECO:0007669"/>
    <property type="project" value="UniProtKB-ARBA"/>
</dbReference>
<dbReference type="Pfam" id="PF00672">
    <property type="entry name" value="HAMP"/>
    <property type="match status" value="1"/>
</dbReference>
<dbReference type="Pfam" id="PF00015">
    <property type="entry name" value="MCPsignal"/>
    <property type="match status" value="1"/>
</dbReference>